<dbReference type="RefSeq" id="WP_042242052.1">
    <property type="nucleotide sequence ID" value="NZ_BBNR01000004.1"/>
</dbReference>
<dbReference type="EC" id="1.1.1.1" evidence="3"/>
<dbReference type="InterPro" id="IPR011032">
    <property type="entry name" value="GroES-like_sf"/>
</dbReference>
<dbReference type="Proteomes" id="UP000030184">
    <property type="component" value="Unassembled WGS sequence"/>
</dbReference>
<dbReference type="InterPro" id="IPR013154">
    <property type="entry name" value="ADH-like_N"/>
</dbReference>
<dbReference type="SUPFAM" id="SSF50129">
    <property type="entry name" value="GroES-like"/>
    <property type="match status" value="1"/>
</dbReference>
<dbReference type="EMBL" id="BBNS01000002">
    <property type="protein sequence ID" value="GAL69571.1"/>
    <property type="molecule type" value="Genomic_DNA"/>
</dbReference>
<dbReference type="Pfam" id="PF08240">
    <property type="entry name" value="ADH_N"/>
    <property type="match status" value="1"/>
</dbReference>
<dbReference type="EMBL" id="BBNR01000004">
    <property type="protein sequence ID" value="GAL66325.1"/>
    <property type="molecule type" value="Genomic_DNA"/>
</dbReference>
<dbReference type="Proteomes" id="UP000029641">
    <property type="component" value="Unassembled WGS sequence"/>
</dbReference>
<feature type="domain" description="Enoyl reductase (ER)" evidence="1">
    <location>
        <begin position="22"/>
        <end position="329"/>
    </location>
</feature>
<dbReference type="STRING" id="504487.JCM19538_2325"/>
<dbReference type="AlphaFoldDB" id="A0A090VY11"/>
<keyword evidence="3" id="KW-0560">Oxidoreductase</keyword>
<dbReference type="GO" id="GO:0004022">
    <property type="term" value="F:alcohol dehydrogenase (NAD+) activity"/>
    <property type="evidence" value="ECO:0007669"/>
    <property type="project" value="UniProtKB-EC"/>
</dbReference>
<reference evidence="6" key="1">
    <citation type="journal article" date="2014" name="Genome Announc.">
        <title>Draft Genome Sequence of Marine Flavobacterium Jejuia pallidilutea Strain 11shimoA1 and Pigmentation Mutants.</title>
        <authorList>
            <person name="Takatani N."/>
            <person name="Nakanishi M."/>
            <person name="Meirelles P."/>
            <person name="Mino S."/>
            <person name="Suda W."/>
            <person name="Oshima K."/>
            <person name="Hattori M."/>
            <person name="Ohkuma M."/>
            <person name="Hosokawa M."/>
            <person name="Miyashita K."/>
            <person name="Thompson F.L."/>
            <person name="Niwa A."/>
            <person name="Sawabe T."/>
            <person name="Sawabe T."/>
        </authorList>
    </citation>
    <scope>NUCLEOTIDE SEQUENCE [LARGE SCALE GENOMIC DNA]</scope>
    <source>
        <strain evidence="6">JCM 19538</strain>
    </source>
</reference>
<dbReference type="SMART" id="SM00829">
    <property type="entry name" value="PKS_ER"/>
    <property type="match status" value="1"/>
</dbReference>
<dbReference type="EMBL" id="BBNY01000001">
    <property type="protein sequence ID" value="GAL87962.1"/>
    <property type="molecule type" value="Genomic_DNA"/>
</dbReference>
<dbReference type="GO" id="GO:0043957">
    <property type="term" value="F:acryloyl-CoA reductase (NADPH) activity"/>
    <property type="evidence" value="ECO:0007669"/>
    <property type="project" value="TreeGrafter"/>
</dbReference>
<dbReference type="PANTHER" id="PTHR43677">
    <property type="entry name" value="SHORT-CHAIN DEHYDROGENASE/REDUCTASE"/>
    <property type="match status" value="1"/>
</dbReference>
<dbReference type="SUPFAM" id="SSF51735">
    <property type="entry name" value="NAD(P)-binding Rossmann-fold domains"/>
    <property type="match status" value="1"/>
</dbReference>
<dbReference type="PANTHER" id="PTHR43677:SF1">
    <property type="entry name" value="ACRYLYL-COA REDUCTASE ACUI-RELATED"/>
    <property type="match status" value="1"/>
</dbReference>
<sequence>MKQNISTYKAYRIENSGNSYKGSVKNMELGTLAKDEILVKVHYSSLNYKDALSASGNKGVTRNYPHTPGIDAVGIIEKTNNNSLKVGEEVIVTSYDLGMNTNGGFAEYIQVPAEWAVKLPEKLSMKEAMIFGTAGLTAGMSILRLTELIKPEDGKIAVSGATGGVGALSISILNKLGYYVVAITGKTTEREYLTHLGAKEIIFRNEIENLDKKPLLKPLFAGAIDTVGGVILENIIKSTNAMGVVTCCGNVASPKIDLTVFPFILRGVALIGIDSQNYPMKYRAMVWDKLACEWKPNALSDNYSEVKLKDIQPKIELMLKGKLKGRTIISIID</sequence>
<dbReference type="InterPro" id="IPR014188">
    <property type="entry name" value="Acrylyl-CoA_reductase_AcuI"/>
</dbReference>
<evidence type="ECO:0000313" key="2">
    <source>
        <dbReference type="EMBL" id="GAL66325.1"/>
    </source>
</evidence>
<organism evidence="3 5">
    <name type="scientific">Jejuia pallidilutea</name>
    <dbReference type="NCBI Taxonomy" id="504487"/>
    <lineage>
        <taxon>Bacteria</taxon>
        <taxon>Pseudomonadati</taxon>
        <taxon>Bacteroidota</taxon>
        <taxon>Flavobacteriia</taxon>
        <taxon>Flavobacteriales</taxon>
        <taxon>Flavobacteriaceae</taxon>
        <taxon>Jejuia</taxon>
    </lineage>
</organism>
<name>A0A090VY11_9FLAO</name>
<dbReference type="eggNOG" id="COG0604">
    <property type="taxonomic scope" value="Bacteria"/>
</dbReference>
<gene>
    <name evidence="2" type="ORF">JCM19301_2420</name>
    <name evidence="3" type="ORF">JCM19302_3760</name>
    <name evidence="4" type="ORF">JCM19538_2325</name>
</gene>
<protein>
    <submittedName>
        <fullName evidence="3">Alcohol dehydrogenase</fullName>
        <ecNumber evidence="3">1.1.1.1</ecNumber>
    </submittedName>
</protein>
<keyword evidence="6" id="KW-1185">Reference proteome</keyword>
<dbReference type="NCBIfam" id="TIGR02823">
    <property type="entry name" value="oxido_YhdH"/>
    <property type="match status" value="1"/>
</dbReference>
<evidence type="ECO:0000313" key="6">
    <source>
        <dbReference type="Proteomes" id="UP000030184"/>
    </source>
</evidence>
<evidence type="ECO:0000313" key="3">
    <source>
        <dbReference type="EMBL" id="GAL69571.1"/>
    </source>
</evidence>
<evidence type="ECO:0000313" key="4">
    <source>
        <dbReference type="EMBL" id="GAL87962.1"/>
    </source>
</evidence>
<dbReference type="OrthoDB" id="9805663at2"/>
<dbReference type="CDD" id="cd05280">
    <property type="entry name" value="MDR_yhdh_yhfp"/>
    <property type="match status" value="1"/>
</dbReference>
<dbReference type="InterPro" id="IPR020843">
    <property type="entry name" value="ER"/>
</dbReference>
<dbReference type="Gene3D" id="3.40.50.720">
    <property type="entry name" value="NAD(P)-binding Rossmann-like Domain"/>
    <property type="match status" value="1"/>
</dbReference>
<evidence type="ECO:0000313" key="5">
    <source>
        <dbReference type="Proteomes" id="UP000029646"/>
    </source>
</evidence>
<dbReference type="Proteomes" id="UP000029646">
    <property type="component" value="Unassembled WGS sequence"/>
</dbReference>
<dbReference type="Gene3D" id="3.90.180.10">
    <property type="entry name" value="Medium-chain alcohol dehydrogenases, catalytic domain"/>
    <property type="match status" value="1"/>
</dbReference>
<dbReference type="InterPro" id="IPR013149">
    <property type="entry name" value="ADH-like_C"/>
</dbReference>
<evidence type="ECO:0000259" key="1">
    <source>
        <dbReference type="SMART" id="SM00829"/>
    </source>
</evidence>
<dbReference type="InterPro" id="IPR051397">
    <property type="entry name" value="Zn-ADH-like_protein"/>
</dbReference>
<dbReference type="Pfam" id="PF00107">
    <property type="entry name" value="ADH_zinc_N"/>
    <property type="match status" value="1"/>
</dbReference>
<proteinExistence type="predicted"/>
<comment type="caution">
    <text evidence="3">The sequence shown here is derived from an EMBL/GenBank/DDBJ whole genome shotgun (WGS) entry which is preliminary data.</text>
</comment>
<accession>A0A090VY11</accession>
<dbReference type="InterPro" id="IPR036291">
    <property type="entry name" value="NAD(P)-bd_dom_sf"/>
</dbReference>